<name>A0A8D8KFV1_CULPI</name>
<dbReference type="EMBL" id="HBUE01323220">
    <property type="protein sequence ID" value="CAG6589318.1"/>
    <property type="molecule type" value="Transcribed_RNA"/>
</dbReference>
<organism evidence="1">
    <name type="scientific">Culex pipiens</name>
    <name type="common">House mosquito</name>
    <dbReference type="NCBI Taxonomy" id="7175"/>
    <lineage>
        <taxon>Eukaryota</taxon>
        <taxon>Metazoa</taxon>
        <taxon>Ecdysozoa</taxon>
        <taxon>Arthropoda</taxon>
        <taxon>Hexapoda</taxon>
        <taxon>Insecta</taxon>
        <taxon>Pterygota</taxon>
        <taxon>Neoptera</taxon>
        <taxon>Endopterygota</taxon>
        <taxon>Diptera</taxon>
        <taxon>Nematocera</taxon>
        <taxon>Culicoidea</taxon>
        <taxon>Culicidae</taxon>
        <taxon>Culicinae</taxon>
        <taxon>Culicini</taxon>
        <taxon>Culex</taxon>
        <taxon>Culex</taxon>
    </lineage>
</organism>
<dbReference type="EMBL" id="HBUE01216662">
    <property type="protein sequence ID" value="CAG6537307.1"/>
    <property type="molecule type" value="Transcribed_RNA"/>
</dbReference>
<proteinExistence type="predicted"/>
<evidence type="ECO:0000313" key="1">
    <source>
        <dbReference type="EMBL" id="CAG6589318.1"/>
    </source>
</evidence>
<reference evidence="1" key="1">
    <citation type="submission" date="2021-05" db="EMBL/GenBank/DDBJ databases">
        <authorList>
            <person name="Alioto T."/>
            <person name="Alioto T."/>
            <person name="Gomez Garrido J."/>
        </authorList>
    </citation>
    <scope>NUCLEOTIDE SEQUENCE</scope>
</reference>
<dbReference type="EMBL" id="HBUE01131868">
    <property type="protein sequence ID" value="CAG6496829.1"/>
    <property type="molecule type" value="Transcribed_RNA"/>
</dbReference>
<dbReference type="AlphaFoldDB" id="A0A8D8KFV1"/>
<sequence length="148" mass="17217">MFTHKLQVEARFEYLGQQAREYLSSQITAVTHMLCHDLRRLCINRKKGKTHRNQLLCLASCRCRTFRDFFVCSPLFGRRSSLEWTYHSYSGGRLLTRQNGRSVGCLEHRIPQADVRVMVGVHVSLRWWAVACVLLPQRTGTTGIFLQF</sequence>
<protein>
    <submittedName>
        <fullName evidence="1">(northern house mosquito) hypothetical protein</fullName>
    </submittedName>
</protein>
<accession>A0A8D8KFV1</accession>